<dbReference type="Proteomes" id="UP001432166">
    <property type="component" value="Chromosome"/>
</dbReference>
<evidence type="ECO:0000313" key="1">
    <source>
        <dbReference type="EMBL" id="WTP49033.1"/>
    </source>
</evidence>
<organism evidence="1 2">
    <name type="scientific">Streptomyces tauricus</name>
    <dbReference type="NCBI Taxonomy" id="68274"/>
    <lineage>
        <taxon>Bacteria</taxon>
        <taxon>Bacillati</taxon>
        <taxon>Actinomycetota</taxon>
        <taxon>Actinomycetes</taxon>
        <taxon>Kitasatosporales</taxon>
        <taxon>Streptomycetaceae</taxon>
        <taxon>Streptomyces</taxon>
        <taxon>Streptomyces aurantiacus group</taxon>
    </lineage>
</organism>
<proteinExistence type="predicted"/>
<accession>A0ABZ1JGY9</accession>
<evidence type="ECO:0000313" key="2">
    <source>
        <dbReference type="Proteomes" id="UP001432166"/>
    </source>
</evidence>
<sequence length="74" mass="7814">MARLDAYAARDVLHHPIAASTLDTCSAHALHAVIAAAGLESGVLPAHHHRALKGAVVHASAELERLLKTEPEPR</sequence>
<protein>
    <submittedName>
        <fullName evidence="1">Uncharacterized protein</fullName>
    </submittedName>
</protein>
<gene>
    <name evidence="1" type="ORF">OG288_12390</name>
</gene>
<dbReference type="EMBL" id="CP108133">
    <property type="protein sequence ID" value="WTP49033.1"/>
    <property type="molecule type" value="Genomic_DNA"/>
</dbReference>
<name>A0ABZ1JGY9_9ACTN</name>
<reference evidence="1" key="1">
    <citation type="submission" date="2022-10" db="EMBL/GenBank/DDBJ databases">
        <title>The complete genomes of actinobacterial strains from the NBC collection.</title>
        <authorList>
            <person name="Joergensen T.S."/>
            <person name="Alvarez Arevalo M."/>
            <person name="Sterndorff E.B."/>
            <person name="Faurdal D."/>
            <person name="Vuksanovic O."/>
            <person name="Mourched A.-S."/>
            <person name="Charusanti P."/>
            <person name="Shaw S."/>
            <person name="Blin K."/>
            <person name="Weber T."/>
        </authorList>
    </citation>
    <scope>NUCLEOTIDE SEQUENCE</scope>
    <source>
        <strain evidence="1">NBC_00189</strain>
    </source>
</reference>
<dbReference type="RefSeq" id="WP_328937449.1">
    <property type="nucleotide sequence ID" value="NZ_CP108133.1"/>
</dbReference>
<keyword evidence="2" id="KW-1185">Reference proteome</keyword>